<dbReference type="Proteomes" id="UP001140087">
    <property type="component" value="Unassembled WGS sequence"/>
</dbReference>
<feature type="non-terminal residue" evidence="1">
    <location>
        <position position="1"/>
    </location>
</feature>
<accession>A0ACC1KSQ2</accession>
<keyword evidence="2" id="KW-1185">Reference proteome</keyword>
<comment type="caution">
    <text evidence="1">The sequence shown here is derived from an EMBL/GenBank/DDBJ whole genome shotgun (WGS) entry which is preliminary data.</text>
</comment>
<sequence length="350" mass="38549">SPTVRRWFSNYVESLDMPDLPERSATFHELLVKVELFEQFLQKKMPSTKRYGLEGSENMAVLLHQLVCEATEHGLADVVASLSHRGRMTLLGTLFAYPLEELLRKFHGGSEFPDGSPYTGDMLVDMAKSVVVTMPGATTPVNIDIVYNACHLESGTPVGMGKSRAKDINIARASGNGAHMVGDHVLPISVHGDSGFAGQGIVAESLGMSGLAHFTNGGSVHIVLNNQVGYTTPASHTRTTRYASDIAKFAEVPIIHVNGESPEDMARAARIAVAYRQKFRKDIVIDLWTFRKRGHNELDEPSFTQPEMYRRIAERKSIPAAYEERLIAENRLTKDQAAAVRAQWTDALTA</sequence>
<proteinExistence type="predicted"/>
<protein>
    <submittedName>
        <fullName evidence="1">Uncharacterized protein</fullName>
    </submittedName>
</protein>
<name>A0ACC1KSQ2_9FUNG</name>
<evidence type="ECO:0000313" key="1">
    <source>
        <dbReference type="EMBL" id="KAJ2794001.1"/>
    </source>
</evidence>
<dbReference type="EMBL" id="JANBUN010002666">
    <property type="protein sequence ID" value="KAJ2794001.1"/>
    <property type="molecule type" value="Genomic_DNA"/>
</dbReference>
<organism evidence="1 2">
    <name type="scientific">Coemansia helicoidea</name>
    <dbReference type="NCBI Taxonomy" id="1286919"/>
    <lineage>
        <taxon>Eukaryota</taxon>
        <taxon>Fungi</taxon>
        <taxon>Fungi incertae sedis</taxon>
        <taxon>Zoopagomycota</taxon>
        <taxon>Kickxellomycotina</taxon>
        <taxon>Kickxellomycetes</taxon>
        <taxon>Kickxellales</taxon>
        <taxon>Kickxellaceae</taxon>
        <taxon>Coemansia</taxon>
    </lineage>
</organism>
<gene>
    <name evidence="1" type="ORF">H4R21_005674</name>
</gene>
<feature type="non-terminal residue" evidence="1">
    <location>
        <position position="350"/>
    </location>
</feature>
<evidence type="ECO:0000313" key="2">
    <source>
        <dbReference type="Proteomes" id="UP001140087"/>
    </source>
</evidence>
<reference evidence="1" key="1">
    <citation type="submission" date="2022-07" db="EMBL/GenBank/DDBJ databases">
        <title>Phylogenomic reconstructions and comparative analyses of Kickxellomycotina fungi.</title>
        <authorList>
            <person name="Reynolds N.K."/>
            <person name="Stajich J.E."/>
            <person name="Barry K."/>
            <person name="Grigoriev I.V."/>
            <person name="Crous P."/>
            <person name="Smith M.E."/>
        </authorList>
    </citation>
    <scope>NUCLEOTIDE SEQUENCE</scope>
    <source>
        <strain evidence="1">BCRC 34780</strain>
    </source>
</reference>